<dbReference type="AlphaFoldDB" id="A0A915HG51"/>
<protein>
    <submittedName>
        <fullName evidence="2">Uncharacterized protein</fullName>
    </submittedName>
</protein>
<proteinExistence type="predicted"/>
<name>A0A915HG51_ROMCU</name>
<evidence type="ECO:0000313" key="2">
    <source>
        <dbReference type="WBParaSite" id="nRc.2.0.1.t00620-RA"/>
    </source>
</evidence>
<keyword evidence="1" id="KW-1185">Reference proteome</keyword>
<reference evidence="2" key="1">
    <citation type="submission" date="2022-11" db="UniProtKB">
        <authorList>
            <consortium name="WormBaseParasite"/>
        </authorList>
    </citation>
    <scope>IDENTIFICATION</scope>
</reference>
<evidence type="ECO:0000313" key="1">
    <source>
        <dbReference type="Proteomes" id="UP000887565"/>
    </source>
</evidence>
<organism evidence="1 2">
    <name type="scientific">Romanomermis culicivorax</name>
    <name type="common">Nematode worm</name>
    <dbReference type="NCBI Taxonomy" id="13658"/>
    <lineage>
        <taxon>Eukaryota</taxon>
        <taxon>Metazoa</taxon>
        <taxon>Ecdysozoa</taxon>
        <taxon>Nematoda</taxon>
        <taxon>Enoplea</taxon>
        <taxon>Dorylaimia</taxon>
        <taxon>Mermithida</taxon>
        <taxon>Mermithoidea</taxon>
        <taxon>Mermithidae</taxon>
        <taxon>Romanomermis</taxon>
    </lineage>
</organism>
<sequence>VRNHKPQFTIDLGTCIISYNAGSSDSVVINDDEEIFCLKVKEEDKFVNFLESIQKHKVYQQDYLAYLNAEQKNSLDLETGSLVACRRNSGHIVQDVKIAKPNLPDKVPVEYRVSQWLEKNEQPRKGENPGK</sequence>
<accession>A0A915HG51</accession>
<dbReference type="WBParaSite" id="nRc.2.0.1.t00620-RA">
    <property type="protein sequence ID" value="nRc.2.0.1.t00620-RA"/>
    <property type="gene ID" value="nRc.2.0.1.g00620"/>
</dbReference>
<dbReference type="Proteomes" id="UP000887565">
    <property type="component" value="Unplaced"/>
</dbReference>